<keyword evidence="4" id="KW-1185">Reference proteome</keyword>
<evidence type="ECO:0000313" key="3">
    <source>
        <dbReference type="EMBL" id="MBC6994720.1"/>
    </source>
</evidence>
<sequence length="207" mass="22244">MRKLFFTLAAAVLLTSGLSAQYFGLRAGVNSTNAKVDFENAEIDTDGETNLMLGIFLDLPLGTDLISIQPELNYLNRGYSLSADFGPAGSFDQTISYIDLGGLLKLNFGREEGLGFYLGAGPMFSYAVSGQRTVLGDETDIDFDADRINRGELQFAGVAGLTIDLGLKLFVEGRYNGSFSDQSDLDDSEIRQRSIGINGGVLVPLGN</sequence>
<keyword evidence="1" id="KW-0732">Signal</keyword>
<dbReference type="Pfam" id="PF13568">
    <property type="entry name" value="OMP_b-brl_2"/>
    <property type="match status" value="1"/>
</dbReference>
<dbReference type="Proteomes" id="UP000650081">
    <property type="component" value="Unassembled WGS sequence"/>
</dbReference>
<feature type="chain" id="PRO_5037793618" evidence="1">
    <location>
        <begin position="21"/>
        <end position="207"/>
    </location>
</feature>
<evidence type="ECO:0000256" key="1">
    <source>
        <dbReference type="SAM" id="SignalP"/>
    </source>
</evidence>
<dbReference type="AlphaFoldDB" id="A0A923T7N8"/>
<evidence type="ECO:0000259" key="2">
    <source>
        <dbReference type="Pfam" id="PF13568"/>
    </source>
</evidence>
<comment type="caution">
    <text evidence="3">The sequence shown here is derived from an EMBL/GenBank/DDBJ whole genome shotgun (WGS) entry which is preliminary data.</text>
</comment>
<dbReference type="InterPro" id="IPR025665">
    <property type="entry name" value="Beta-barrel_OMP_2"/>
</dbReference>
<organism evidence="3 4">
    <name type="scientific">Neolewinella lacunae</name>
    <dbReference type="NCBI Taxonomy" id="1517758"/>
    <lineage>
        <taxon>Bacteria</taxon>
        <taxon>Pseudomonadati</taxon>
        <taxon>Bacteroidota</taxon>
        <taxon>Saprospiria</taxon>
        <taxon>Saprospirales</taxon>
        <taxon>Lewinellaceae</taxon>
        <taxon>Neolewinella</taxon>
    </lineage>
</organism>
<evidence type="ECO:0000313" key="4">
    <source>
        <dbReference type="Proteomes" id="UP000650081"/>
    </source>
</evidence>
<proteinExistence type="predicted"/>
<accession>A0A923T7N8</accession>
<feature type="signal peptide" evidence="1">
    <location>
        <begin position="1"/>
        <end position="20"/>
    </location>
</feature>
<gene>
    <name evidence="3" type="ORF">H9S92_11130</name>
</gene>
<feature type="domain" description="Outer membrane protein beta-barrel" evidence="2">
    <location>
        <begin position="23"/>
        <end position="181"/>
    </location>
</feature>
<reference evidence="3" key="1">
    <citation type="submission" date="2020-08" db="EMBL/GenBank/DDBJ databases">
        <title>Lewinella bacteria from marine environments.</title>
        <authorList>
            <person name="Zhong Y."/>
        </authorList>
    </citation>
    <scope>NUCLEOTIDE SEQUENCE</scope>
    <source>
        <strain evidence="3">KCTC 42187</strain>
    </source>
</reference>
<protein>
    <submittedName>
        <fullName evidence="3">PorT family protein</fullName>
    </submittedName>
</protein>
<dbReference type="EMBL" id="JACSIT010000100">
    <property type="protein sequence ID" value="MBC6994720.1"/>
    <property type="molecule type" value="Genomic_DNA"/>
</dbReference>
<dbReference type="RefSeq" id="WP_187466784.1">
    <property type="nucleotide sequence ID" value="NZ_JACSIT010000100.1"/>
</dbReference>
<name>A0A923T7N8_9BACT</name>